<dbReference type="AlphaFoldDB" id="A0A9D4DJH5"/>
<name>A0A9D4DJH5_DREPO</name>
<dbReference type="EMBL" id="JAIWYP010000010">
    <property type="protein sequence ID" value="KAH3749896.1"/>
    <property type="molecule type" value="Genomic_DNA"/>
</dbReference>
<sequence>MFITSFSRFRFNIALLTDRDLRLAWSQKGSDRMEGMLRAHFTDMKNKFSTASYVCSTGDLSTCGYMPMLISAHVVYRKPKPTGAAPALGLSYGVRCESGEPPESW</sequence>
<reference evidence="1" key="2">
    <citation type="submission" date="2020-11" db="EMBL/GenBank/DDBJ databases">
        <authorList>
            <person name="McCartney M.A."/>
            <person name="Auch B."/>
            <person name="Kono T."/>
            <person name="Mallez S."/>
            <person name="Becker A."/>
            <person name="Gohl D.M."/>
            <person name="Silverstein K.A.T."/>
            <person name="Koren S."/>
            <person name="Bechman K.B."/>
            <person name="Herman A."/>
            <person name="Abrahante J.E."/>
            <person name="Garbe J."/>
        </authorList>
    </citation>
    <scope>NUCLEOTIDE SEQUENCE</scope>
    <source>
        <strain evidence="1">Duluth1</strain>
        <tissue evidence="1">Whole animal</tissue>
    </source>
</reference>
<protein>
    <submittedName>
        <fullName evidence="1">Uncharacterized protein</fullName>
    </submittedName>
</protein>
<accession>A0A9D4DJH5</accession>
<dbReference type="Proteomes" id="UP000828390">
    <property type="component" value="Unassembled WGS sequence"/>
</dbReference>
<keyword evidence="2" id="KW-1185">Reference proteome</keyword>
<organism evidence="1 2">
    <name type="scientific">Dreissena polymorpha</name>
    <name type="common">Zebra mussel</name>
    <name type="synonym">Mytilus polymorpha</name>
    <dbReference type="NCBI Taxonomy" id="45954"/>
    <lineage>
        <taxon>Eukaryota</taxon>
        <taxon>Metazoa</taxon>
        <taxon>Spiralia</taxon>
        <taxon>Lophotrochozoa</taxon>
        <taxon>Mollusca</taxon>
        <taxon>Bivalvia</taxon>
        <taxon>Autobranchia</taxon>
        <taxon>Heteroconchia</taxon>
        <taxon>Euheterodonta</taxon>
        <taxon>Imparidentia</taxon>
        <taxon>Neoheterodontei</taxon>
        <taxon>Myida</taxon>
        <taxon>Dreissenoidea</taxon>
        <taxon>Dreissenidae</taxon>
        <taxon>Dreissena</taxon>
    </lineage>
</organism>
<evidence type="ECO:0000313" key="1">
    <source>
        <dbReference type="EMBL" id="KAH3749896.1"/>
    </source>
</evidence>
<gene>
    <name evidence="1" type="ORF">DPMN_184411</name>
</gene>
<proteinExistence type="predicted"/>
<evidence type="ECO:0000313" key="2">
    <source>
        <dbReference type="Proteomes" id="UP000828390"/>
    </source>
</evidence>
<reference evidence="1" key="1">
    <citation type="journal article" date="2019" name="bioRxiv">
        <title>The Genome of the Zebra Mussel, Dreissena polymorpha: A Resource for Invasive Species Research.</title>
        <authorList>
            <person name="McCartney M.A."/>
            <person name="Auch B."/>
            <person name="Kono T."/>
            <person name="Mallez S."/>
            <person name="Zhang Y."/>
            <person name="Obille A."/>
            <person name="Becker A."/>
            <person name="Abrahante J.E."/>
            <person name="Garbe J."/>
            <person name="Badalamenti J.P."/>
            <person name="Herman A."/>
            <person name="Mangelson H."/>
            <person name="Liachko I."/>
            <person name="Sullivan S."/>
            <person name="Sone E.D."/>
            <person name="Koren S."/>
            <person name="Silverstein K.A.T."/>
            <person name="Beckman K.B."/>
            <person name="Gohl D.M."/>
        </authorList>
    </citation>
    <scope>NUCLEOTIDE SEQUENCE</scope>
    <source>
        <strain evidence="1">Duluth1</strain>
        <tissue evidence="1">Whole animal</tissue>
    </source>
</reference>
<comment type="caution">
    <text evidence="1">The sequence shown here is derived from an EMBL/GenBank/DDBJ whole genome shotgun (WGS) entry which is preliminary data.</text>
</comment>